<keyword evidence="11" id="KW-1185">Reference proteome</keyword>
<evidence type="ECO:0000259" key="8">
    <source>
        <dbReference type="Pfam" id="PF04575"/>
    </source>
</evidence>
<dbReference type="InterPro" id="IPR057556">
    <property type="entry name" value="TPR_Slam"/>
</dbReference>
<evidence type="ECO:0000256" key="2">
    <source>
        <dbReference type="ARBA" id="ARBA00022452"/>
    </source>
</evidence>
<dbReference type="eggNOG" id="COG3118">
    <property type="taxonomic scope" value="Bacteria"/>
</dbReference>
<name>I3DFX5_9PAST</name>
<comment type="similarity">
    <text evidence="7">Belongs to the Slam family.</text>
</comment>
<dbReference type="SUPFAM" id="SSF48452">
    <property type="entry name" value="TPR-like"/>
    <property type="match status" value="1"/>
</dbReference>
<dbReference type="Pfam" id="PF04575">
    <property type="entry name" value="SlipAM"/>
    <property type="match status" value="1"/>
</dbReference>
<keyword evidence="6" id="KW-0998">Cell outer membrane</keyword>
<comment type="subcellular location">
    <subcellularLocation>
        <location evidence="1">Cell outer membrane</location>
        <topology evidence="1">Multi-pass membrane protein</topology>
    </subcellularLocation>
</comment>
<gene>
    <name evidence="10" type="ORF">HMPREF1052_1751</name>
</gene>
<keyword evidence="2" id="KW-1134">Transmembrane beta strand</keyword>
<feature type="domain" description="Surface lipoprotein assembly modifier N-terminal TPR repeats region" evidence="9">
    <location>
        <begin position="62"/>
        <end position="156"/>
    </location>
</feature>
<dbReference type="Gene3D" id="1.25.40.10">
    <property type="entry name" value="Tetratricopeptide repeat domain"/>
    <property type="match status" value="1"/>
</dbReference>
<keyword evidence="4" id="KW-0732">Signal</keyword>
<accession>I3DFX5</accession>
<keyword evidence="5" id="KW-0472">Membrane</keyword>
<dbReference type="AlphaFoldDB" id="I3DFX5"/>
<dbReference type="EMBL" id="AJSX01000017">
    <property type="protein sequence ID" value="EIJ70618.1"/>
    <property type="molecule type" value="Genomic_DNA"/>
</dbReference>
<evidence type="ECO:0000259" key="9">
    <source>
        <dbReference type="Pfam" id="PF24575"/>
    </source>
</evidence>
<evidence type="ECO:0000256" key="4">
    <source>
        <dbReference type="ARBA" id="ARBA00022729"/>
    </source>
</evidence>
<dbReference type="Pfam" id="PF24575">
    <property type="entry name" value="TPR_Slam"/>
    <property type="match status" value="1"/>
</dbReference>
<evidence type="ECO:0000256" key="5">
    <source>
        <dbReference type="ARBA" id="ARBA00023136"/>
    </source>
</evidence>
<proteinExistence type="inferred from homology"/>
<evidence type="ECO:0000313" key="10">
    <source>
        <dbReference type="EMBL" id="EIJ70618.1"/>
    </source>
</evidence>
<keyword evidence="3" id="KW-0812">Transmembrane</keyword>
<evidence type="ECO:0000256" key="1">
    <source>
        <dbReference type="ARBA" id="ARBA00004571"/>
    </source>
</evidence>
<dbReference type="SUPFAM" id="SSF56935">
    <property type="entry name" value="Porins"/>
    <property type="match status" value="1"/>
</dbReference>
<protein>
    <submittedName>
        <fullName evidence="10">PF04575 family protein</fullName>
    </submittedName>
</protein>
<evidence type="ECO:0000256" key="6">
    <source>
        <dbReference type="ARBA" id="ARBA00023237"/>
    </source>
</evidence>
<evidence type="ECO:0000256" key="3">
    <source>
        <dbReference type="ARBA" id="ARBA00022692"/>
    </source>
</evidence>
<dbReference type="InterPro" id="IPR007655">
    <property type="entry name" value="Slam_C"/>
</dbReference>
<feature type="domain" description="Surface lipoprotein assembly modifier C-terminal" evidence="8">
    <location>
        <begin position="184"/>
        <end position="479"/>
    </location>
</feature>
<dbReference type="Proteomes" id="UP000006457">
    <property type="component" value="Unassembled WGS sequence"/>
</dbReference>
<dbReference type="GO" id="GO:0009279">
    <property type="term" value="C:cell outer membrane"/>
    <property type="evidence" value="ECO:0007669"/>
    <property type="project" value="UniProtKB-SubCell"/>
</dbReference>
<comment type="caution">
    <text evidence="10">The sequence shown here is derived from an EMBL/GenBank/DDBJ whole genome shotgun (WGS) entry which is preliminary data.</text>
</comment>
<dbReference type="InterPro" id="IPR011990">
    <property type="entry name" value="TPR-like_helical_dom_sf"/>
</dbReference>
<organism evidence="10 11">
    <name type="scientific">Pasteurella bettyae CCUG 2042</name>
    <dbReference type="NCBI Taxonomy" id="1095749"/>
    <lineage>
        <taxon>Bacteria</taxon>
        <taxon>Pseudomonadati</taxon>
        <taxon>Pseudomonadota</taxon>
        <taxon>Gammaproteobacteria</taxon>
        <taxon>Pasteurellales</taxon>
        <taxon>Pasteurellaceae</taxon>
        <taxon>Pasteurella</taxon>
    </lineage>
</organism>
<evidence type="ECO:0000256" key="7">
    <source>
        <dbReference type="ARBA" id="ARBA00023609"/>
    </source>
</evidence>
<sequence length="479" mass="56170">MDYRFLFLLFFCSGALADNQDTEFRLQQEVEQQQKAQEEQLIEKDQFLTTMMINHQEIGIGNNIEEVLTALFLAINHKQTDDIERLLAIYQTMPEAEEGMITFSLANIAFNRGDTKKAIQLYEKLVKTDNDFLRGKLDLARLYFFDYQNKESHQLFSEINLSESPSLMEKVNEFQLSLDNREDWHGSFSLGAIYHSNLNQSANKTTEWVVNTPFWGEITTIRHSPQVIKSHGLGFEGALNKYTAIKNHHGIMFKGSANGEFFQNHSFYNEHYFSLGLGYRYKNQRHQVDIYPLSEASYTNNQWYSTRQGIQAEYSQDIGDDAYFSFTLSYKNERYREHNLKIYNGNIASVFLFSAYALPHDWVIFGGLDYLQKNGTEDKSDQYERKGLRLGINKAFDIGLDLTLSVNYRKTDYRQYSELLSEKRHDKEYLYSANLKFPKLSFYGITPQLSLSRTQVKSNVDWLYNYNNHEIGLWFEKRF</sequence>
<evidence type="ECO:0000313" key="11">
    <source>
        <dbReference type="Proteomes" id="UP000006457"/>
    </source>
</evidence>
<reference evidence="10 11" key="1">
    <citation type="submission" date="2012-03" db="EMBL/GenBank/DDBJ databases">
        <authorList>
            <person name="Harkins D.M."/>
            <person name="Madupu R."/>
            <person name="Durkin A.S."/>
            <person name="Torralba M."/>
            <person name="Methe B."/>
            <person name="Sutton G.G."/>
            <person name="Nelson K.E."/>
        </authorList>
    </citation>
    <scope>NUCLEOTIDE SEQUENCE [LARGE SCALE GENOMIC DNA]</scope>
    <source>
        <strain evidence="10 11">CCUG 2042</strain>
    </source>
</reference>
<dbReference type="PATRIC" id="fig|1095749.3.peg.681"/>
<dbReference type="RefSeq" id="WP_005759736.1">
    <property type="nucleotide sequence ID" value="NZ_AJSX01000017.1"/>
</dbReference>